<dbReference type="GO" id="GO:0034551">
    <property type="term" value="P:mitochondrial respiratory chain complex III assembly"/>
    <property type="evidence" value="ECO:0007669"/>
    <property type="project" value="InterPro"/>
</dbReference>
<evidence type="ECO:0000313" key="9">
    <source>
        <dbReference type="EMBL" id="KAK1765098.1"/>
    </source>
</evidence>
<protein>
    <recommendedName>
        <fullName evidence="4">Mitochondrial zinc maintenance protein 1, mitochondrial</fullName>
    </recommendedName>
</protein>
<dbReference type="EMBL" id="MU839017">
    <property type="protein sequence ID" value="KAK1765098.1"/>
    <property type="molecule type" value="Genomic_DNA"/>
</dbReference>
<keyword evidence="6" id="KW-0496">Mitochondrion</keyword>
<evidence type="ECO:0000256" key="8">
    <source>
        <dbReference type="ARBA" id="ARBA00025268"/>
    </source>
</evidence>
<dbReference type="RefSeq" id="XP_060281311.1">
    <property type="nucleotide sequence ID" value="XM_060428591.1"/>
</dbReference>
<comment type="caution">
    <text evidence="9">The sequence shown here is derived from an EMBL/GenBank/DDBJ whole genome shotgun (WGS) entry which is preliminary data.</text>
</comment>
<comment type="subunit">
    <text evidence="3">Interacts with RIP1.</text>
</comment>
<proteinExistence type="inferred from homology"/>
<comment type="similarity">
    <text evidence="2">Belongs to the complex I LYR family. MZM1 subfamily.</text>
</comment>
<dbReference type="GO" id="GO:0044183">
    <property type="term" value="F:protein folding chaperone"/>
    <property type="evidence" value="ECO:0007669"/>
    <property type="project" value="TreeGrafter"/>
</dbReference>
<reference evidence="9" key="1">
    <citation type="submission" date="2023-06" db="EMBL/GenBank/DDBJ databases">
        <title>Genome-scale phylogeny and comparative genomics of the fungal order Sordariales.</title>
        <authorList>
            <consortium name="Lawrence Berkeley National Laboratory"/>
            <person name="Hensen N."/>
            <person name="Bonometti L."/>
            <person name="Westerberg I."/>
            <person name="Brannstrom I.O."/>
            <person name="Guillou S."/>
            <person name="Cros-Aarteil S."/>
            <person name="Calhoun S."/>
            <person name="Haridas S."/>
            <person name="Kuo A."/>
            <person name="Mondo S."/>
            <person name="Pangilinan J."/>
            <person name="Riley R."/>
            <person name="Labutti K."/>
            <person name="Andreopoulos B."/>
            <person name="Lipzen A."/>
            <person name="Chen C."/>
            <person name="Yanf M."/>
            <person name="Daum C."/>
            <person name="Ng V."/>
            <person name="Clum A."/>
            <person name="Steindorff A."/>
            <person name="Ohm R."/>
            <person name="Martin F."/>
            <person name="Silar P."/>
            <person name="Natvig D."/>
            <person name="Lalanne C."/>
            <person name="Gautier V."/>
            <person name="Ament-Velasquez S.L."/>
            <person name="Kruys A."/>
            <person name="Hutchinson M.I."/>
            <person name="Powell A.J."/>
            <person name="Barry K."/>
            <person name="Miller A.N."/>
            <person name="Grigoriev I.V."/>
            <person name="Debuchy R."/>
            <person name="Gladieux P."/>
            <person name="Thoren M.H."/>
            <person name="Johannesson H."/>
        </authorList>
    </citation>
    <scope>NUCLEOTIDE SEQUENCE</scope>
    <source>
        <strain evidence="9">8032-3</strain>
    </source>
</reference>
<keyword evidence="5" id="KW-0809">Transit peptide</keyword>
<sequence>MSTALTAYRHLLRAARLAFHGDSPVLNAAQQQIREGFRQRASLSPSDPAVEPAIQHAEEVAQFLTANVVQGKKEGDVYRLRIHEETEKGDNDTIKIGGGKTIKIDGKKCTDR</sequence>
<comment type="function">
    <text evidence="8">Assembly factor required for Rieske Fe-S protein RIP1 incorporation into the cytochrome b-c1 (CIII) complex. Functions as a chaperone, binding to this subunit within the mitochondrial matrix and stabilizing it prior to its translocation and insertion into the late CIII dimeric intermediate within the mitochondrial inner membrane. Modulates the mitochondrial matrix zinc pool.</text>
</comment>
<gene>
    <name evidence="9" type="ORF">QBC33DRAFT_545733</name>
</gene>
<evidence type="ECO:0000256" key="2">
    <source>
        <dbReference type="ARBA" id="ARBA00009949"/>
    </source>
</evidence>
<dbReference type="GeneID" id="85311778"/>
<keyword evidence="7" id="KW-0143">Chaperone</keyword>
<evidence type="ECO:0000256" key="6">
    <source>
        <dbReference type="ARBA" id="ARBA00023128"/>
    </source>
</evidence>
<accession>A0AAJ0BV80</accession>
<evidence type="ECO:0000256" key="5">
    <source>
        <dbReference type="ARBA" id="ARBA00022946"/>
    </source>
</evidence>
<dbReference type="GO" id="GO:0005759">
    <property type="term" value="C:mitochondrial matrix"/>
    <property type="evidence" value="ECO:0007669"/>
    <property type="project" value="UniProtKB-SubCell"/>
</dbReference>
<evidence type="ECO:0000256" key="4">
    <source>
        <dbReference type="ARBA" id="ARBA00015108"/>
    </source>
</evidence>
<dbReference type="InterPro" id="IPR050435">
    <property type="entry name" value="MZM1/LYRM7"/>
</dbReference>
<keyword evidence="10" id="KW-1185">Reference proteome</keyword>
<organism evidence="9 10">
    <name type="scientific">Phialemonium atrogriseum</name>
    <dbReference type="NCBI Taxonomy" id="1093897"/>
    <lineage>
        <taxon>Eukaryota</taxon>
        <taxon>Fungi</taxon>
        <taxon>Dikarya</taxon>
        <taxon>Ascomycota</taxon>
        <taxon>Pezizomycotina</taxon>
        <taxon>Sordariomycetes</taxon>
        <taxon>Sordariomycetidae</taxon>
        <taxon>Cephalothecales</taxon>
        <taxon>Cephalothecaceae</taxon>
        <taxon>Phialemonium</taxon>
    </lineage>
</organism>
<evidence type="ECO:0000256" key="3">
    <source>
        <dbReference type="ARBA" id="ARBA00011589"/>
    </source>
</evidence>
<dbReference type="CDD" id="cd20267">
    <property type="entry name" value="Complex1_LYR_LYRM7"/>
    <property type="match status" value="1"/>
</dbReference>
<evidence type="ECO:0000256" key="7">
    <source>
        <dbReference type="ARBA" id="ARBA00023186"/>
    </source>
</evidence>
<dbReference type="Proteomes" id="UP001244011">
    <property type="component" value="Unassembled WGS sequence"/>
</dbReference>
<dbReference type="InterPro" id="IPR045298">
    <property type="entry name" value="Complex1_LYR_LYRM7"/>
</dbReference>
<dbReference type="AlphaFoldDB" id="A0AAJ0BV80"/>
<evidence type="ECO:0000256" key="1">
    <source>
        <dbReference type="ARBA" id="ARBA00004305"/>
    </source>
</evidence>
<comment type="subcellular location">
    <subcellularLocation>
        <location evidence="1">Mitochondrion matrix</location>
    </subcellularLocation>
</comment>
<evidence type="ECO:0000313" key="10">
    <source>
        <dbReference type="Proteomes" id="UP001244011"/>
    </source>
</evidence>
<dbReference type="PANTHER" id="PTHR46749">
    <property type="entry name" value="COMPLEX III ASSEMBLY FACTOR LYRM7"/>
    <property type="match status" value="1"/>
</dbReference>
<name>A0AAJ0BV80_9PEZI</name>
<dbReference type="PANTHER" id="PTHR46749:SF1">
    <property type="entry name" value="COMPLEX III ASSEMBLY FACTOR LYRM7"/>
    <property type="match status" value="1"/>
</dbReference>